<proteinExistence type="predicted"/>
<reference evidence="2" key="1">
    <citation type="journal article" date="2012" name="PLoS Genet.">
        <title>Comparative analysis of the genomes of two field isolates of the rice blast fungus Magnaporthe oryzae.</title>
        <authorList>
            <person name="Xue M."/>
            <person name="Yang J."/>
            <person name="Li Z."/>
            <person name="Hu S."/>
            <person name="Yao N."/>
            <person name="Dean R.A."/>
            <person name="Zhao W."/>
            <person name="Shen M."/>
            <person name="Zhang H."/>
            <person name="Li C."/>
            <person name="Liu L."/>
            <person name="Cao L."/>
            <person name="Xu X."/>
            <person name="Xing Y."/>
            <person name="Hsiang T."/>
            <person name="Zhang Z."/>
            <person name="Xu J.R."/>
            <person name="Peng Y.L."/>
        </authorList>
    </citation>
    <scope>NUCLEOTIDE SEQUENCE</scope>
    <source>
        <strain evidence="2">Y34</strain>
    </source>
</reference>
<name>A0AA97P3L1_PYRO3</name>
<organism evidence="2">
    <name type="scientific">Pyricularia oryzae (strain Y34)</name>
    <name type="common">Rice blast fungus</name>
    <name type="synonym">Magnaporthe oryzae</name>
    <dbReference type="NCBI Taxonomy" id="1143189"/>
    <lineage>
        <taxon>Eukaryota</taxon>
        <taxon>Fungi</taxon>
        <taxon>Dikarya</taxon>
        <taxon>Ascomycota</taxon>
        <taxon>Pezizomycotina</taxon>
        <taxon>Sordariomycetes</taxon>
        <taxon>Sordariomycetidae</taxon>
        <taxon>Magnaporthales</taxon>
        <taxon>Pyriculariaceae</taxon>
        <taxon>Pyricularia</taxon>
    </lineage>
</organism>
<evidence type="ECO:0000313" key="2">
    <source>
        <dbReference type="EMBL" id="ELQ41289.1"/>
    </source>
</evidence>
<feature type="region of interest" description="Disordered" evidence="1">
    <location>
        <begin position="1"/>
        <end position="21"/>
    </location>
</feature>
<feature type="region of interest" description="Disordered" evidence="1">
    <location>
        <begin position="133"/>
        <end position="218"/>
    </location>
</feature>
<sequence>MQRKAGQLKQPTVPSDEGLRQEEVRYAGTLPVCHQPANVSEADFQDIGSDNELQNRAHTPPKWNDLSTVNCPILWCLRWLPPGGFFTNRRAWRGSSQTGEEWDPLNKDQAQNGVYPPWGTSGLTVFLFPAQQPARGGKRRRLRPARQGVQPLGACLDRSGGLANSSTQRPPGFAQAPASPARKPPNLPNRFAPLPKNLQNGHVPLWSRSNSESNCSNC</sequence>
<gene>
    <name evidence="2" type="ORF">OOU_Y34scaffold00287g14</name>
</gene>
<dbReference type="AlphaFoldDB" id="A0AA97P3L1"/>
<feature type="compositionally biased region" description="Low complexity" evidence="1">
    <location>
        <begin position="207"/>
        <end position="218"/>
    </location>
</feature>
<accession>A0AA97P3L1</accession>
<dbReference type="Proteomes" id="UP000011086">
    <property type="component" value="Unassembled WGS sequence"/>
</dbReference>
<evidence type="ECO:0000256" key="1">
    <source>
        <dbReference type="SAM" id="MobiDB-lite"/>
    </source>
</evidence>
<protein>
    <submittedName>
        <fullName evidence="2">Uncharacterized protein</fullName>
    </submittedName>
</protein>
<dbReference type="EMBL" id="JH793839">
    <property type="protein sequence ID" value="ELQ41289.1"/>
    <property type="molecule type" value="Genomic_DNA"/>
</dbReference>